<dbReference type="GO" id="GO:0004029">
    <property type="term" value="F:aldehyde dehydrogenase (NAD+) activity"/>
    <property type="evidence" value="ECO:0007669"/>
    <property type="project" value="UniProtKB-EC"/>
</dbReference>
<dbReference type="Gene3D" id="3.40.309.10">
    <property type="entry name" value="Aldehyde Dehydrogenase, Chain A, domain 2"/>
    <property type="match status" value="1"/>
</dbReference>
<dbReference type="Gene3D" id="3.40.605.10">
    <property type="entry name" value="Aldehyde Dehydrogenase, Chain A, domain 1"/>
    <property type="match status" value="1"/>
</dbReference>
<comment type="similarity">
    <text evidence="1 7">Belongs to the aldehyde dehydrogenase family.</text>
</comment>
<protein>
    <recommendedName>
        <fullName evidence="5">aldehyde dehydrogenase (NAD(+))</fullName>
        <ecNumber evidence="5">1.2.1.3</ecNumber>
    </recommendedName>
</protein>
<name>A0A2S7UAP4_9FLAO</name>
<reference evidence="9 10" key="1">
    <citation type="submission" date="2017-01" db="EMBL/GenBank/DDBJ databases">
        <title>Trade-off between light-utilization and light-protection in marine flavobacteria.</title>
        <authorList>
            <person name="Kumagai Y."/>
            <person name="Yoshizawa S."/>
            <person name="Kogure K."/>
            <person name="Iwasaki W."/>
        </authorList>
    </citation>
    <scope>NUCLEOTIDE SEQUENCE [LARGE SCALE GENOMIC DNA]</scope>
    <source>
        <strain evidence="9 10">KCTC 32109</strain>
    </source>
</reference>
<evidence type="ECO:0000256" key="4">
    <source>
        <dbReference type="ARBA" id="ARBA00023027"/>
    </source>
</evidence>
<dbReference type="InterPro" id="IPR015590">
    <property type="entry name" value="Aldehyde_DH_dom"/>
</dbReference>
<dbReference type="AlphaFoldDB" id="A0A2S7UAP4"/>
<dbReference type="PANTHER" id="PTHR43521:SF1">
    <property type="entry name" value="ALPHA-AMINOADIPIC SEMIALDEHYDE DEHYDROGENASE"/>
    <property type="match status" value="1"/>
</dbReference>
<dbReference type="InterPro" id="IPR016161">
    <property type="entry name" value="Ald_DH/histidinol_DH"/>
</dbReference>
<dbReference type="PANTHER" id="PTHR43521">
    <property type="entry name" value="ALPHA-AMINOADIPIC SEMIALDEHYDE DEHYDROGENASE"/>
    <property type="match status" value="1"/>
</dbReference>
<feature type="active site" evidence="6">
    <location>
        <position position="269"/>
    </location>
</feature>
<dbReference type="EC" id="1.2.1.3" evidence="5"/>
<evidence type="ECO:0000256" key="7">
    <source>
        <dbReference type="RuleBase" id="RU003345"/>
    </source>
</evidence>
<sequence length="517" mass="55411">MSNIASSFGMDEALKQLGIKDVNHGTSTGSDNYGSGPEIASYSPVDGQLIGKVTTTTQADYDKVMEKAQAAFISFRAMPAPQRGEIVRQFGNKLRDLKEPLGKLVSYEMGKSLQEGYGEVQEMIDICDFAVGLSRQLNGQVIPSERPGHVMREQWHPIGVVGIISAFNFPVAVWAWNTALAWICGDVCVWKASEKAPLCSVACQNIIADILKENDLPEGISCIINGDYKVGEMMTTDSRIPLISATGSTRMGRIVGATVAQRFGKSLLELGGNNAIIITPTADLKVVVPGAVFGAVGTCGQRCTSTRRLIIHESVYDKVRDAIVGAYGQLTIGNPLDEKNHIGPLIDKDAVNTYLSAIEKAKAEGGNVLVDGGVLEGEGYESGCYVKPAIIEAENHFEIVQHETFAPILYLMKYSGEVENAIEKQNGVAQGLSSAIMTNEMKEAEKFLSFAGSDCGIANVNIGTSGAEIGGAFGGEKETGGGRESGSDAWKVYMRRQTNTVNYSDQLPLAQGIKFDL</sequence>
<dbReference type="CDD" id="cd07130">
    <property type="entry name" value="ALDH_F7_AASADH"/>
    <property type="match status" value="1"/>
</dbReference>
<accession>A0A2S7UAP4</accession>
<dbReference type="FunFam" id="3.40.309.10:FF:000018">
    <property type="entry name" value="Alpha-aminoadipic semialdehyde dehydrogenase"/>
    <property type="match status" value="1"/>
</dbReference>
<keyword evidence="4" id="KW-0520">NAD</keyword>
<dbReference type="RefSeq" id="WP_105070787.1">
    <property type="nucleotide sequence ID" value="NZ_MTPW01000001.1"/>
</dbReference>
<evidence type="ECO:0000259" key="8">
    <source>
        <dbReference type="Pfam" id="PF00171"/>
    </source>
</evidence>
<dbReference type="InterPro" id="IPR016163">
    <property type="entry name" value="Ald_DH_C"/>
</dbReference>
<dbReference type="InterPro" id="IPR029510">
    <property type="entry name" value="Ald_DH_CS_GLU"/>
</dbReference>
<evidence type="ECO:0000313" key="10">
    <source>
        <dbReference type="Proteomes" id="UP000239747"/>
    </source>
</evidence>
<evidence type="ECO:0000256" key="2">
    <source>
        <dbReference type="ARBA" id="ARBA00011881"/>
    </source>
</evidence>
<organism evidence="9 10">
    <name type="scientific">Nonlabens arenilitoris</name>
    <dbReference type="NCBI Taxonomy" id="1217969"/>
    <lineage>
        <taxon>Bacteria</taxon>
        <taxon>Pseudomonadati</taxon>
        <taxon>Bacteroidota</taxon>
        <taxon>Flavobacteriia</taxon>
        <taxon>Flavobacteriales</taxon>
        <taxon>Flavobacteriaceae</taxon>
        <taxon>Nonlabens</taxon>
    </lineage>
</organism>
<evidence type="ECO:0000256" key="3">
    <source>
        <dbReference type="ARBA" id="ARBA00023002"/>
    </source>
</evidence>
<dbReference type="SUPFAM" id="SSF53720">
    <property type="entry name" value="ALDH-like"/>
    <property type="match status" value="1"/>
</dbReference>
<dbReference type="Proteomes" id="UP000239747">
    <property type="component" value="Unassembled WGS sequence"/>
</dbReference>
<dbReference type="OrthoDB" id="9762913at2"/>
<dbReference type="EMBL" id="MTPW01000001">
    <property type="protein sequence ID" value="PQJ31671.1"/>
    <property type="molecule type" value="Genomic_DNA"/>
</dbReference>
<dbReference type="InterPro" id="IPR044638">
    <property type="entry name" value="ALDH7A1-like"/>
</dbReference>
<evidence type="ECO:0000256" key="6">
    <source>
        <dbReference type="PROSITE-ProRule" id="PRU10007"/>
    </source>
</evidence>
<evidence type="ECO:0000256" key="5">
    <source>
        <dbReference type="ARBA" id="ARBA00024226"/>
    </source>
</evidence>
<keyword evidence="10" id="KW-1185">Reference proteome</keyword>
<keyword evidence="3 7" id="KW-0560">Oxidoreductase</keyword>
<evidence type="ECO:0000313" key="9">
    <source>
        <dbReference type="EMBL" id="PQJ31671.1"/>
    </source>
</evidence>
<feature type="domain" description="Aldehyde dehydrogenase" evidence="8">
    <location>
        <begin position="37"/>
        <end position="498"/>
    </location>
</feature>
<dbReference type="Pfam" id="PF00171">
    <property type="entry name" value="Aldedh"/>
    <property type="match status" value="1"/>
</dbReference>
<comment type="caution">
    <text evidence="9">The sequence shown here is derived from an EMBL/GenBank/DDBJ whole genome shotgun (WGS) entry which is preliminary data.</text>
</comment>
<dbReference type="PROSITE" id="PS00687">
    <property type="entry name" value="ALDEHYDE_DEHYDR_GLU"/>
    <property type="match status" value="1"/>
</dbReference>
<comment type="subunit">
    <text evidence="2">Homotetramer.</text>
</comment>
<proteinExistence type="inferred from homology"/>
<evidence type="ECO:0000256" key="1">
    <source>
        <dbReference type="ARBA" id="ARBA00009986"/>
    </source>
</evidence>
<dbReference type="InterPro" id="IPR016162">
    <property type="entry name" value="Ald_DH_N"/>
</dbReference>
<gene>
    <name evidence="9" type="ORF">BST92_06910</name>
</gene>